<dbReference type="Proteomes" id="UP000015241">
    <property type="component" value="Unassembled WGS sequence"/>
</dbReference>
<gene>
    <name evidence="1" type="ORF">FOMPIDRAFT_64104</name>
</gene>
<evidence type="ECO:0000313" key="2">
    <source>
        <dbReference type="Proteomes" id="UP000015241"/>
    </source>
</evidence>
<accession>S8DKC0</accession>
<protein>
    <submittedName>
        <fullName evidence="1">Uncharacterized protein</fullName>
    </submittedName>
</protein>
<dbReference type="EMBL" id="KE504291">
    <property type="protein sequence ID" value="EPS93192.1"/>
    <property type="molecule type" value="Genomic_DNA"/>
</dbReference>
<keyword evidence="2" id="KW-1185">Reference proteome</keyword>
<dbReference type="STRING" id="743788.S8DKC0"/>
<dbReference type="AlphaFoldDB" id="S8DKC0"/>
<dbReference type="HOGENOM" id="CLU_1450930_0_0_1"/>
<reference evidence="1 2" key="1">
    <citation type="journal article" date="2012" name="Science">
        <title>The Paleozoic origin of enzymatic lignin decomposition reconstructed from 31 fungal genomes.</title>
        <authorList>
            <person name="Floudas D."/>
            <person name="Binder M."/>
            <person name="Riley R."/>
            <person name="Barry K."/>
            <person name="Blanchette R.A."/>
            <person name="Henrissat B."/>
            <person name="Martinez A.T."/>
            <person name="Otillar R."/>
            <person name="Spatafora J.W."/>
            <person name="Yadav J.S."/>
            <person name="Aerts A."/>
            <person name="Benoit I."/>
            <person name="Boyd A."/>
            <person name="Carlson A."/>
            <person name="Copeland A."/>
            <person name="Coutinho P.M."/>
            <person name="de Vries R.P."/>
            <person name="Ferreira P."/>
            <person name="Findley K."/>
            <person name="Foster B."/>
            <person name="Gaskell J."/>
            <person name="Glotzer D."/>
            <person name="Gorecki P."/>
            <person name="Heitman J."/>
            <person name="Hesse C."/>
            <person name="Hori C."/>
            <person name="Igarashi K."/>
            <person name="Jurgens J.A."/>
            <person name="Kallen N."/>
            <person name="Kersten P."/>
            <person name="Kohler A."/>
            <person name="Kuees U."/>
            <person name="Kumar T.K.A."/>
            <person name="Kuo A."/>
            <person name="LaButti K."/>
            <person name="Larrondo L.F."/>
            <person name="Lindquist E."/>
            <person name="Ling A."/>
            <person name="Lombard V."/>
            <person name="Lucas S."/>
            <person name="Lundell T."/>
            <person name="Martin R."/>
            <person name="McLaughlin D.J."/>
            <person name="Morgenstern I."/>
            <person name="Morin E."/>
            <person name="Murat C."/>
            <person name="Nagy L.G."/>
            <person name="Nolan M."/>
            <person name="Ohm R.A."/>
            <person name="Patyshakuliyeva A."/>
            <person name="Rokas A."/>
            <person name="Ruiz-Duenas F.J."/>
            <person name="Sabat G."/>
            <person name="Salamov A."/>
            <person name="Samejima M."/>
            <person name="Schmutz J."/>
            <person name="Slot J.C."/>
            <person name="St John F."/>
            <person name="Stenlid J."/>
            <person name="Sun H."/>
            <person name="Sun S."/>
            <person name="Syed K."/>
            <person name="Tsang A."/>
            <person name="Wiebenga A."/>
            <person name="Young D."/>
            <person name="Pisabarro A."/>
            <person name="Eastwood D.C."/>
            <person name="Martin F."/>
            <person name="Cullen D."/>
            <person name="Grigoriev I.V."/>
            <person name="Hibbett D.S."/>
        </authorList>
    </citation>
    <scope>NUCLEOTIDE SEQUENCE</scope>
    <source>
        <strain evidence="2">FP-58527</strain>
    </source>
</reference>
<sequence>VCLQVPHHIQTFLSGSSTLCMANIIPLFKLFMEDWENQARVKLQYCATIRAGLKVAVKHYKCMNNTNAYTIVMCKSYILELHISDIFHDVVLHPLYCMEHITEFWGDNYISKAKEQIKEKVSTLPMEVLMLISTAPGIRCKRTKKNTFQTMYWLPLLWPSVSLSTQACKGCTTRSTHSKFTTWETSP</sequence>
<proteinExistence type="predicted"/>
<name>S8DKC0_FOMSC</name>
<dbReference type="InParanoid" id="S8DKC0"/>
<feature type="non-terminal residue" evidence="1">
    <location>
        <position position="1"/>
    </location>
</feature>
<evidence type="ECO:0000313" key="1">
    <source>
        <dbReference type="EMBL" id="EPS93192.1"/>
    </source>
</evidence>
<organism evidence="1 2">
    <name type="scientific">Fomitopsis schrenkii</name>
    <name type="common">Brown rot fungus</name>
    <dbReference type="NCBI Taxonomy" id="2126942"/>
    <lineage>
        <taxon>Eukaryota</taxon>
        <taxon>Fungi</taxon>
        <taxon>Dikarya</taxon>
        <taxon>Basidiomycota</taxon>
        <taxon>Agaricomycotina</taxon>
        <taxon>Agaricomycetes</taxon>
        <taxon>Polyporales</taxon>
        <taxon>Fomitopsis</taxon>
    </lineage>
</organism>